<protein>
    <submittedName>
        <fullName evidence="1">Uncharacterized protein</fullName>
    </submittedName>
</protein>
<reference evidence="1" key="1">
    <citation type="journal article" date="2019" name="bioRxiv">
        <title>The Genome of the Zebra Mussel, Dreissena polymorpha: A Resource for Invasive Species Research.</title>
        <authorList>
            <person name="McCartney M.A."/>
            <person name="Auch B."/>
            <person name="Kono T."/>
            <person name="Mallez S."/>
            <person name="Zhang Y."/>
            <person name="Obille A."/>
            <person name="Becker A."/>
            <person name="Abrahante J.E."/>
            <person name="Garbe J."/>
            <person name="Badalamenti J.P."/>
            <person name="Herman A."/>
            <person name="Mangelson H."/>
            <person name="Liachko I."/>
            <person name="Sullivan S."/>
            <person name="Sone E.D."/>
            <person name="Koren S."/>
            <person name="Silverstein K.A.T."/>
            <person name="Beckman K.B."/>
            <person name="Gohl D.M."/>
        </authorList>
    </citation>
    <scope>NUCLEOTIDE SEQUENCE</scope>
    <source>
        <strain evidence="1">Duluth1</strain>
        <tissue evidence="1">Whole animal</tissue>
    </source>
</reference>
<evidence type="ECO:0000313" key="1">
    <source>
        <dbReference type="EMBL" id="KAH3774754.1"/>
    </source>
</evidence>
<keyword evidence="2" id="KW-1185">Reference proteome</keyword>
<dbReference type="Proteomes" id="UP000828390">
    <property type="component" value="Unassembled WGS sequence"/>
</dbReference>
<sequence length="52" mass="5788">MASRLSNLFYEQVLKKCPLLSIEKNCAAGALVELSVDFLQPLDNVELSHNKP</sequence>
<name>A0A9D4IIW5_DREPO</name>
<evidence type="ECO:0000313" key="2">
    <source>
        <dbReference type="Proteomes" id="UP000828390"/>
    </source>
</evidence>
<proteinExistence type="predicted"/>
<gene>
    <name evidence="1" type="ORF">DPMN_176147</name>
</gene>
<comment type="caution">
    <text evidence="1">The sequence shown here is derived from an EMBL/GenBank/DDBJ whole genome shotgun (WGS) entry which is preliminary data.</text>
</comment>
<reference evidence="1" key="2">
    <citation type="submission" date="2020-11" db="EMBL/GenBank/DDBJ databases">
        <authorList>
            <person name="McCartney M.A."/>
            <person name="Auch B."/>
            <person name="Kono T."/>
            <person name="Mallez S."/>
            <person name="Becker A."/>
            <person name="Gohl D.M."/>
            <person name="Silverstein K.A.T."/>
            <person name="Koren S."/>
            <person name="Bechman K.B."/>
            <person name="Herman A."/>
            <person name="Abrahante J.E."/>
            <person name="Garbe J."/>
        </authorList>
    </citation>
    <scope>NUCLEOTIDE SEQUENCE</scope>
    <source>
        <strain evidence="1">Duluth1</strain>
        <tissue evidence="1">Whole animal</tissue>
    </source>
</reference>
<organism evidence="1 2">
    <name type="scientific">Dreissena polymorpha</name>
    <name type="common">Zebra mussel</name>
    <name type="synonym">Mytilus polymorpha</name>
    <dbReference type="NCBI Taxonomy" id="45954"/>
    <lineage>
        <taxon>Eukaryota</taxon>
        <taxon>Metazoa</taxon>
        <taxon>Spiralia</taxon>
        <taxon>Lophotrochozoa</taxon>
        <taxon>Mollusca</taxon>
        <taxon>Bivalvia</taxon>
        <taxon>Autobranchia</taxon>
        <taxon>Heteroconchia</taxon>
        <taxon>Euheterodonta</taxon>
        <taxon>Imparidentia</taxon>
        <taxon>Neoheterodontei</taxon>
        <taxon>Myida</taxon>
        <taxon>Dreissenoidea</taxon>
        <taxon>Dreissenidae</taxon>
        <taxon>Dreissena</taxon>
    </lineage>
</organism>
<dbReference type="EMBL" id="JAIWYP010000009">
    <property type="protein sequence ID" value="KAH3774754.1"/>
    <property type="molecule type" value="Genomic_DNA"/>
</dbReference>
<dbReference type="AlphaFoldDB" id="A0A9D4IIW5"/>
<accession>A0A9D4IIW5</accession>